<dbReference type="Pfam" id="PF13730">
    <property type="entry name" value="HTH_36"/>
    <property type="match status" value="1"/>
</dbReference>
<evidence type="ECO:0000313" key="2">
    <source>
        <dbReference type="EMBL" id="OZY39366.1"/>
    </source>
</evidence>
<dbReference type="Pfam" id="PF17948">
    <property type="entry name" value="DnaT"/>
    <property type="match status" value="1"/>
</dbReference>
<reference evidence="2 3" key="1">
    <citation type="submission" date="2017-08" db="EMBL/GenBank/DDBJ databases">
        <title>Genomic and metabolic characterisation of spoilage-associated Pseudomonas species.</title>
        <authorList>
            <person name="Stanborough T."/>
            <person name="Fegan N."/>
            <person name="Powell S.M."/>
            <person name="Singh T."/>
            <person name="Tamplin M.L."/>
            <person name="Chandry P.S."/>
        </authorList>
    </citation>
    <scope>NUCLEOTIDE SEQUENCE [LARGE SCALE GENOMIC DNA]</scope>
    <source>
        <strain evidence="2 3">F1820</strain>
    </source>
</reference>
<name>A0A266LMS9_PSEFR</name>
<dbReference type="Gene3D" id="1.10.8.1180">
    <property type="match status" value="1"/>
</dbReference>
<sequence length="262" mass="28248">MAWALALPKQVLENPSARHVLLCLANYAGSDGRGAFPSAKTLSEDTGLGERTVRLKLDELEQSGFILRGNQAIAAAYIDRRDRRPVVYDLQIKRGASAAPRNERDADNDRAGCSSLQNGVQEKAERGAAAAPNTLLNHQLTEEQLQVELAGVIAEQDQQALDAADDRQRFAMFAKWEPAAKAIADQLAIAGLPSDSLTDEVISGFKGFHVAKPSTVDSAAGWCFRLATWIKRERVKTTSAVVQAGVSGFDDDDTSWINGGAK</sequence>
<gene>
    <name evidence="2" type="ORF">CJF43_23370</name>
</gene>
<dbReference type="Gene3D" id="1.10.10.10">
    <property type="entry name" value="Winged helix-like DNA-binding domain superfamily/Winged helix DNA-binding domain"/>
    <property type="match status" value="1"/>
</dbReference>
<dbReference type="EMBL" id="NQKL01000030">
    <property type="protein sequence ID" value="OZY39366.1"/>
    <property type="molecule type" value="Genomic_DNA"/>
</dbReference>
<proteinExistence type="predicted"/>
<evidence type="ECO:0000259" key="1">
    <source>
        <dbReference type="Pfam" id="PF17948"/>
    </source>
</evidence>
<organism evidence="2 3">
    <name type="scientific">Pseudomonas fragi</name>
    <dbReference type="NCBI Taxonomy" id="296"/>
    <lineage>
        <taxon>Bacteria</taxon>
        <taxon>Pseudomonadati</taxon>
        <taxon>Pseudomonadota</taxon>
        <taxon>Gammaproteobacteria</taxon>
        <taxon>Pseudomonadales</taxon>
        <taxon>Pseudomonadaceae</taxon>
        <taxon>Pseudomonas</taxon>
    </lineage>
</organism>
<comment type="caution">
    <text evidence="2">The sequence shown here is derived from an EMBL/GenBank/DDBJ whole genome shotgun (WGS) entry which is preliminary data.</text>
</comment>
<dbReference type="AlphaFoldDB" id="A0A266LMS9"/>
<protein>
    <submittedName>
        <fullName evidence="2">Helix-turn-helix domain-containing protein</fullName>
    </submittedName>
</protein>
<evidence type="ECO:0000313" key="3">
    <source>
        <dbReference type="Proteomes" id="UP000216113"/>
    </source>
</evidence>
<dbReference type="RefSeq" id="WP_095031168.1">
    <property type="nucleotide sequence ID" value="NZ_NQKL01000030.1"/>
</dbReference>
<dbReference type="Proteomes" id="UP000216113">
    <property type="component" value="Unassembled WGS sequence"/>
</dbReference>
<dbReference type="InterPro" id="IPR040480">
    <property type="entry name" value="DnaT_DNA_bind"/>
</dbReference>
<dbReference type="InterPro" id="IPR036388">
    <property type="entry name" value="WH-like_DNA-bd_sf"/>
</dbReference>
<accession>A0A266LMS9</accession>
<feature type="domain" description="DnaT DNA-binding" evidence="1">
    <location>
        <begin position="170"/>
        <end position="239"/>
    </location>
</feature>